<accession>M5G5N0</accession>
<dbReference type="HOGENOM" id="CLU_933916_0_0_1"/>
<dbReference type="RefSeq" id="XP_040625965.1">
    <property type="nucleotide sequence ID" value="XM_040770565.1"/>
</dbReference>
<organism evidence="1 2">
    <name type="scientific">Dacryopinax primogenitus (strain DJM 731)</name>
    <name type="common">Brown rot fungus</name>
    <dbReference type="NCBI Taxonomy" id="1858805"/>
    <lineage>
        <taxon>Eukaryota</taxon>
        <taxon>Fungi</taxon>
        <taxon>Dikarya</taxon>
        <taxon>Basidiomycota</taxon>
        <taxon>Agaricomycotina</taxon>
        <taxon>Dacrymycetes</taxon>
        <taxon>Dacrymycetales</taxon>
        <taxon>Dacrymycetaceae</taxon>
        <taxon>Dacryopinax</taxon>
    </lineage>
</organism>
<dbReference type="OrthoDB" id="3344043at2759"/>
<gene>
    <name evidence="1" type="ORF">DACRYDRAFT_118347</name>
</gene>
<evidence type="ECO:0000313" key="2">
    <source>
        <dbReference type="Proteomes" id="UP000030653"/>
    </source>
</evidence>
<dbReference type="EMBL" id="JH795871">
    <property type="protein sequence ID" value="EJT99067.1"/>
    <property type="molecule type" value="Genomic_DNA"/>
</dbReference>
<dbReference type="AlphaFoldDB" id="M5G5N0"/>
<dbReference type="GeneID" id="63685627"/>
<evidence type="ECO:0000313" key="1">
    <source>
        <dbReference type="EMBL" id="EJT99067.1"/>
    </source>
</evidence>
<name>M5G5N0_DACPD</name>
<dbReference type="Proteomes" id="UP000030653">
    <property type="component" value="Unassembled WGS sequence"/>
</dbReference>
<sequence length="298" mass="32957">MASTEVLCANVITAATTLGGGGFQPQGQIDLTSIVYSLLQFGYGILERSAQVGIERLTLDAGYAIGGRLTLGFGAAQRLKHEIRSSHAFSWIWSAVHVCMGTKHVVRRLAESREGLSILPLVGCMSEMYNIYMCAEILEGLFDILRNPCELMPSKDQWIKFVMVCRQAVPSTAFKDMLARMPKSRFQPRHHIIATTAHVSAICEALGYFLRPHAEQATVVCLAGGADCGRIAAVLYWLMDYSIEIYDGMDKPLMTLIGGTRESHWVIATYDKEPLLGPVYFKDLSWTVSDGFCDEFNA</sequence>
<protein>
    <submittedName>
        <fullName evidence="1">Uncharacterized protein</fullName>
    </submittedName>
</protein>
<reference evidence="1 2" key="1">
    <citation type="journal article" date="2012" name="Science">
        <title>The Paleozoic origin of enzymatic lignin decomposition reconstructed from 31 fungal genomes.</title>
        <authorList>
            <person name="Floudas D."/>
            <person name="Binder M."/>
            <person name="Riley R."/>
            <person name="Barry K."/>
            <person name="Blanchette R.A."/>
            <person name="Henrissat B."/>
            <person name="Martinez A.T."/>
            <person name="Otillar R."/>
            <person name="Spatafora J.W."/>
            <person name="Yadav J.S."/>
            <person name="Aerts A."/>
            <person name="Benoit I."/>
            <person name="Boyd A."/>
            <person name="Carlson A."/>
            <person name="Copeland A."/>
            <person name="Coutinho P.M."/>
            <person name="de Vries R.P."/>
            <person name="Ferreira P."/>
            <person name="Findley K."/>
            <person name="Foster B."/>
            <person name="Gaskell J."/>
            <person name="Glotzer D."/>
            <person name="Gorecki P."/>
            <person name="Heitman J."/>
            <person name="Hesse C."/>
            <person name="Hori C."/>
            <person name="Igarashi K."/>
            <person name="Jurgens J.A."/>
            <person name="Kallen N."/>
            <person name="Kersten P."/>
            <person name="Kohler A."/>
            <person name="Kuees U."/>
            <person name="Kumar T.K.A."/>
            <person name="Kuo A."/>
            <person name="LaButti K."/>
            <person name="Larrondo L.F."/>
            <person name="Lindquist E."/>
            <person name="Ling A."/>
            <person name="Lombard V."/>
            <person name="Lucas S."/>
            <person name="Lundell T."/>
            <person name="Martin R."/>
            <person name="McLaughlin D.J."/>
            <person name="Morgenstern I."/>
            <person name="Morin E."/>
            <person name="Murat C."/>
            <person name="Nagy L.G."/>
            <person name="Nolan M."/>
            <person name="Ohm R.A."/>
            <person name="Patyshakuliyeva A."/>
            <person name="Rokas A."/>
            <person name="Ruiz-Duenas F.J."/>
            <person name="Sabat G."/>
            <person name="Salamov A."/>
            <person name="Samejima M."/>
            <person name="Schmutz J."/>
            <person name="Slot J.C."/>
            <person name="St John F."/>
            <person name="Stenlid J."/>
            <person name="Sun H."/>
            <person name="Sun S."/>
            <person name="Syed K."/>
            <person name="Tsang A."/>
            <person name="Wiebenga A."/>
            <person name="Young D."/>
            <person name="Pisabarro A."/>
            <person name="Eastwood D.C."/>
            <person name="Martin F."/>
            <person name="Cullen D."/>
            <person name="Grigoriev I.V."/>
            <person name="Hibbett D.S."/>
        </authorList>
    </citation>
    <scope>NUCLEOTIDE SEQUENCE [LARGE SCALE GENOMIC DNA]</scope>
    <source>
        <strain evidence="1 2">DJM-731 SS1</strain>
    </source>
</reference>
<proteinExistence type="predicted"/>
<keyword evidence="2" id="KW-1185">Reference proteome</keyword>
<dbReference type="STRING" id="1858805.M5G5N0"/>